<organism evidence="1">
    <name type="scientific">Zea mays</name>
    <name type="common">Maize</name>
    <dbReference type="NCBI Taxonomy" id="4577"/>
    <lineage>
        <taxon>Eukaryota</taxon>
        <taxon>Viridiplantae</taxon>
        <taxon>Streptophyta</taxon>
        <taxon>Embryophyta</taxon>
        <taxon>Tracheophyta</taxon>
        <taxon>Spermatophyta</taxon>
        <taxon>Magnoliopsida</taxon>
        <taxon>Liliopsida</taxon>
        <taxon>Poales</taxon>
        <taxon>Poaceae</taxon>
        <taxon>PACMAD clade</taxon>
        <taxon>Panicoideae</taxon>
        <taxon>Andropogonodae</taxon>
        <taxon>Andropogoneae</taxon>
        <taxon>Tripsacinae</taxon>
        <taxon>Zea</taxon>
    </lineage>
</organism>
<proteinExistence type="evidence at transcript level"/>
<dbReference type="AlphaFoldDB" id="C0HI11"/>
<protein>
    <submittedName>
        <fullName evidence="1">Uncharacterized protein</fullName>
    </submittedName>
</protein>
<reference evidence="1" key="1">
    <citation type="journal article" date="2009" name="PLoS Genet.">
        <title>Sequencing, mapping, and analysis of 27,455 maize full-length cDNAs.</title>
        <authorList>
            <person name="Soderlund C."/>
            <person name="Descour A."/>
            <person name="Kudrna D."/>
            <person name="Bomhoff M."/>
            <person name="Boyd L."/>
            <person name="Currie J."/>
            <person name="Angelova A."/>
            <person name="Collura K."/>
            <person name="Wissotski M."/>
            <person name="Ashley E."/>
            <person name="Morrow D."/>
            <person name="Fernandes J."/>
            <person name="Walbot V."/>
            <person name="Yu Y."/>
        </authorList>
    </citation>
    <scope>NUCLEOTIDE SEQUENCE</scope>
    <source>
        <strain evidence="1">B73</strain>
    </source>
</reference>
<sequence length="106" mass="11182">MGRRTILAHSQNWRRTMVGQTTESKVDKPGDVAGWLLLRVWKPADASSPPLDQPDSGSLVPSFASSTDKACHERFGGAGGNGCHANGEGNLRVSAGFTSDRCVADA</sequence>
<dbReference type="EMBL" id="BT061967">
    <property type="protein sequence ID" value="ACN26664.1"/>
    <property type="molecule type" value="mRNA"/>
</dbReference>
<evidence type="ECO:0000313" key="1">
    <source>
        <dbReference type="EMBL" id="ACN26664.1"/>
    </source>
</evidence>
<dbReference type="HOGENOM" id="CLU_2227048_0_0_1"/>
<reference evidence="1" key="2">
    <citation type="submission" date="2012-06" db="EMBL/GenBank/DDBJ databases">
        <authorList>
            <person name="Yu Y."/>
            <person name="Currie J."/>
            <person name="Lomeli R."/>
            <person name="Angelova A."/>
            <person name="Collura K."/>
            <person name="Wissotski M."/>
            <person name="Campos D."/>
            <person name="Kudrna D."/>
            <person name="Golser W."/>
            <person name="Ashely E."/>
            <person name="Descour A."/>
            <person name="Fernandes J."/>
            <person name="Soderlund C."/>
            <person name="Walbot V."/>
        </authorList>
    </citation>
    <scope>NUCLEOTIDE SEQUENCE</scope>
    <source>
        <strain evidence="1">B73</strain>
    </source>
</reference>
<name>C0HI11_MAIZE</name>
<accession>C0HI11</accession>